<accession>A0A5B8U554</accession>
<dbReference type="RefSeq" id="WP_146919303.1">
    <property type="nucleotide sequence ID" value="NZ_CP042430.1"/>
</dbReference>
<evidence type="ECO:0000313" key="1">
    <source>
        <dbReference type="EMBL" id="QEC48117.1"/>
    </source>
</evidence>
<dbReference type="InterPro" id="IPR029069">
    <property type="entry name" value="HotDog_dom_sf"/>
</dbReference>
<name>A0A5B8U554_9ACTN</name>
<dbReference type="Gene3D" id="3.10.129.10">
    <property type="entry name" value="Hotdog Thioesterase"/>
    <property type="match status" value="1"/>
</dbReference>
<dbReference type="OrthoDB" id="3669881at2"/>
<dbReference type="SUPFAM" id="SSF54637">
    <property type="entry name" value="Thioesterase/thiol ester dehydrase-isomerase"/>
    <property type="match status" value="1"/>
</dbReference>
<gene>
    <name evidence="1" type="ORF">FSW04_11420</name>
</gene>
<organism evidence="1 2">
    <name type="scientific">Baekduia soli</name>
    <dbReference type="NCBI Taxonomy" id="496014"/>
    <lineage>
        <taxon>Bacteria</taxon>
        <taxon>Bacillati</taxon>
        <taxon>Actinomycetota</taxon>
        <taxon>Thermoleophilia</taxon>
        <taxon>Solirubrobacterales</taxon>
        <taxon>Baekduiaceae</taxon>
        <taxon>Baekduia</taxon>
    </lineage>
</organism>
<dbReference type="Proteomes" id="UP000321805">
    <property type="component" value="Chromosome"/>
</dbReference>
<evidence type="ECO:0008006" key="3">
    <source>
        <dbReference type="Google" id="ProtNLM"/>
    </source>
</evidence>
<dbReference type="AlphaFoldDB" id="A0A5B8U554"/>
<reference evidence="1 2" key="1">
    <citation type="journal article" date="2018" name="J. Microbiol.">
        <title>Baekduia soli gen. nov., sp. nov., a novel bacterium isolated from the soil of Baekdu Mountain and proposal of a novel family name, Baekduiaceae fam. nov.</title>
        <authorList>
            <person name="An D.S."/>
            <person name="Siddiqi M.Z."/>
            <person name="Kim K.H."/>
            <person name="Yu H.S."/>
            <person name="Im W.T."/>
        </authorList>
    </citation>
    <scope>NUCLEOTIDE SEQUENCE [LARGE SCALE GENOMIC DNA]</scope>
    <source>
        <strain evidence="1 2">BR7-21</strain>
    </source>
</reference>
<proteinExistence type="predicted"/>
<dbReference type="EMBL" id="CP042430">
    <property type="protein sequence ID" value="QEC48117.1"/>
    <property type="molecule type" value="Genomic_DNA"/>
</dbReference>
<keyword evidence="2" id="KW-1185">Reference proteome</keyword>
<sequence length="146" mass="15795">MTGTSGDSPALSNIAYDDLVVDERMGPFTERVSRDIAGRLAGPIGEPSEPAFAPPAVFPVLFLHALRRGMGGIPAGSILAKQELEYHAPLPVDSDAEITVWVGNKEIKRERPFVTIEFDIRDQQGTQVVTGRKIIVWPTGPGQETS</sequence>
<evidence type="ECO:0000313" key="2">
    <source>
        <dbReference type="Proteomes" id="UP000321805"/>
    </source>
</evidence>
<protein>
    <recommendedName>
        <fullName evidence="3">MaoC family dehydratase</fullName>
    </recommendedName>
</protein>
<dbReference type="KEGG" id="bsol:FSW04_11420"/>